<evidence type="ECO:0000256" key="1">
    <source>
        <dbReference type="SAM" id="MobiDB-lite"/>
    </source>
</evidence>
<feature type="region of interest" description="Disordered" evidence="1">
    <location>
        <begin position="32"/>
        <end position="54"/>
    </location>
</feature>
<protein>
    <submittedName>
        <fullName evidence="2">Uncharacterized protein</fullName>
    </submittedName>
</protein>
<evidence type="ECO:0000313" key="2">
    <source>
        <dbReference type="EMBL" id="KAK4135999.1"/>
    </source>
</evidence>
<gene>
    <name evidence="2" type="ORF">BT67DRAFT_229381</name>
</gene>
<dbReference type="AlphaFoldDB" id="A0AAN6ZFW1"/>
<keyword evidence="3" id="KW-1185">Reference proteome</keyword>
<evidence type="ECO:0000313" key="3">
    <source>
        <dbReference type="Proteomes" id="UP001304895"/>
    </source>
</evidence>
<accession>A0AAN6ZFW1</accession>
<reference evidence="2" key="1">
    <citation type="journal article" date="2023" name="Mol. Phylogenet. Evol.">
        <title>Genome-scale phylogeny and comparative genomics of the fungal order Sordariales.</title>
        <authorList>
            <person name="Hensen N."/>
            <person name="Bonometti L."/>
            <person name="Westerberg I."/>
            <person name="Brannstrom I.O."/>
            <person name="Guillou S."/>
            <person name="Cros-Aarteil S."/>
            <person name="Calhoun S."/>
            <person name="Haridas S."/>
            <person name="Kuo A."/>
            <person name="Mondo S."/>
            <person name="Pangilinan J."/>
            <person name="Riley R."/>
            <person name="LaButti K."/>
            <person name="Andreopoulos B."/>
            <person name="Lipzen A."/>
            <person name="Chen C."/>
            <person name="Yan M."/>
            <person name="Daum C."/>
            <person name="Ng V."/>
            <person name="Clum A."/>
            <person name="Steindorff A."/>
            <person name="Ohm R.A."/>
            <person name="Martin F."/>
            <person name="Silar P."/>
            <person name="Natvig D.O."/>
            <person name="Lalanne C."/>
            <person name="Gautier V."/>
            <person name="Ament-Velasquez S.L."/>
            <person name="Kruys A."/>
            <person name="Hutchinson M.I."/>
            <person name="Powell A.J."/>
            <person name="Barry K."/>
            <person name="Miller A.N."/>
            <person name="Grigoriev I.V."/>
            <person name="Debuchy R."/>
            <person name="Gladieux P."/>
            <person name="Hiltunen Thoren M."/>
            <person name="Johannesson H."/>
        </authorList>
    </citation>
    <scope>NUCLEOTIDE SEQUENCE</scope>
    <source>
        <strain evidence="2">CBS 123565</strain>
    </source>
</reference>
<reference evidence="2" key="2">
    <citation type="submission" date="2023-05" db="EMBL/GenBank/DDBJ databases">
        <authorList>
            <consortium name="Lawrence Berkeley National Laboratory"/>
            <person name="Steindorff A."/>
            <person name="Hensen N."/>
            <person name="Bonometti L."/>
            <person name="Westerberg I."/>
            <person name="Brannstrom I.O."/>
            <person name="Guillou S."/>
            <person name="Cros-Aarteil S."/>
            <person name="Calhoun S."/>
            <person name="Haridas S."/>
            <person name="Kuo A."/>
            <person name="Mondo S."/>
            <person name="Pangilinan J."/>
            <person name="Riley R."/>
            <person name="Labutti K."/>
            <person name="Andreopoulos B."/>
            <person name="Lipzen A."/>
            <person name="Chen C."/>
            <person name="Yanf M."/>
            <person name="Daum C."/>
            <person name="Ng V."/>
            <person name="Clum A."/>
            <person name="Ohm R."/>
            <person name="Martin F."/>
            <person name="Silar P."/>
            <person name="Natvig D."/>
            <person name="Lalanne C."/>
            <person name="Gautier V."/>
            <person name="Ament-Velasquez S.L."/>
            <person name="Kruys A."/>
            <person name="Hutchinson M.I."/>
            <person name="Powell A.J."/>
            <person name="Barry K."/>
            <person name="Miller A.N."/>
            <person name="Grigoriev I.V."/>
            <person name="Debuchy R."/>
            <person name="Gladieux P."/>
            <person name="Thoren M.H."/>
            <person name="Johannesson H."/>
        </authorList>
    </citation>
    <scope>NUCLEOTIDE SEQUENCE</scope>
    <source>
        <strain evidence="2">CBS 123565</strain>
    </source>
</reference>
<comment type="caution">
    <text evidence="2">The sequence shown here is derived from an EMBL/GenBank/DDBJ whole genome shotgun (WGS) entry which is preliminary data.</text>
</comment>
<proteinExistence type="predicted"/>
<sequence>MFKSSMMTLSGSPFLVSEMMFQDSRCSEMASTSKDTTTFSPAERRVLQLSATPQTPRLTRASFPVASMPAHCSSTHMDPVSPSSTGMLINTAVIPSLGMGGLYCVSNPNYKVGDLIGLNRRRMQQ</sequence>
<organism evidence="2 3">
    <name type="scientific">Trichocladium antarcticum</name>
    <dbReference type="NCBI Taxonomy" id="1450529"/>
    <lineage>
        <taxon>Eukaryota</taxon>
        <taxon>Fungi</taxon>
        <taxon>Dikarya</taxon>
        <taxon>Ascomycota</taxon>
        <taxon>Pezizomycotina</taxon>
        <taxon>Sordariomycetes</taxon>
        <taxon>Sordariomycetidae</taxon>
        <taxon>Sordariales</taxon>
        <taxon>Chaetomiaceae</taxon>
        <taxon>Trichocladium</taxon>
    </lineage>
</organism>
<dbReference type="EMBL" id="MU853404">
    <property type="protein sequence ID" value="KAK4135999.1"/>
    <property type="molecule type" value="Genomic_DNA"/>
</dbReference>
<dbReference type="Proteomes" id="UP001304895">
    <property type="component" value="Unassembled WGS sequence"/>
</dbReference>
<name>A0AAN6ZFW1_9PEZI</name>